<dbReference type="Proteomes" id="UP001205105">
    <property type="component" value="Unassembled WGS sequence"/>
</dbReference>
<evidence type="ECO:0000313" key="1">
    <source>
        <dbReference type="EMBL" id="KAI7843083.1"/>
    </source>
</evidence>
<dbReference type="SUPFAM" id="SSF51735">
    <property type="entry name" value="NAD(P)-binding Rossmann-fold domains"/>
    <property type="match status" value="1"/>
</dbReference>
<dbReference type="SUPFAM" id="SSF48403">
    <property type="entry name" value="Ankyrin repeat"/>
    <property type="match status" value="1"/>
</dbReference>
<proteinExistence type="predicted"/>
<dbReference type="EMBL" id="JADXDR010000043">
    <property type="protein sequence ID" value="KAI7843083.1"/>
    <property type="molecule type" value="Genomic_DNA"/>
</dbReference>
<accession>A0AAD5DV60</accession>
<dbReference type="AlphaFoldDB" id="A0AAD5DV60"/>
<evidence type="ECO:0000313" key="2">
    <source>
        <dbReference type="Proteomes" id="UP001205105"/>
    </source>
</evidence>
<gene>
    <name evidence="1" type="ORF">COHA_003254</name>
</gene>
<name>A0AAD5DV60_9CHLO</name>
<keyword evidence="2" id="KW-1185">Reference proteome</keyword>
<comment type="caution">
    <text evidence="1">The sequence shown here is derived from an EMBL/GenBank/DDBJ whole genome shotgun (WGS) entry which is preliminary data.</text>
</comment>
<protein>
    <submittedName>
        <fullName evidence="1">Uncharacterized protein</fullName>
    </submittedName>
</protein>
<organism evidence="1 2">
    <name type="scientific">Chlorella ohadii</name>
    <dbReference type="NCBI Taxonomy" id="2649997"/>
    <lineage>
        <taxon>Eukaryota</taxon>
        <taxon>Viridiplantae</taxon>
        <taxon>Chlorophyta</taxon>
        <taxon>core chlorophytes</taxon>
        <taxon>Trebouxiophyceae</taxon>
        <taxon>Chlorellales</taxon>
        <taxon>Chlorellaceae</taxon>
        <taxon>Chlorella clade</taxon>
        <taxon>Chlorella</taxon>
    </lineage>
</organism>
<dbReference type="InterPro" id="IPR036291">
    <property type="entry name" value="NAD(P)-bd_dom_sf"/>
</dbReference>
<reference evidence="1" key="1">
    <citation type="submission" date="2020-11" db="EMBL/GenBank/DDBJ databases">
        <title>Chlorella ohadii genome sequencing and assembly.</title>
        <authorList>
            <person name="Murik O."/>
            <person name="Treves H."/>
            <person name="Kedem I."/>
            <person name="Shotland Y."/>
            <person name="Kaplan A."/>
        </authorList>
    </citation>
    <scope>NUCLEOTIDE SEQUENCE</scope>
    <source>
        <strain evidence="1">1</strain>
    </source>
</reference>
<dbReference type="Gene3D" id="3.40.50.720">
    <property type="entry name" value="NAD(P)-binding Rossmann-like Domain"/>
    <property type="match status" value="1"/>
</dbReference>
<sequence length="889" mass="95783">MAWLAGLLASELEEQAIFQEYQRNEDELMFAVRGRNATRLSVLAKAVPYRTLAAAASRELGVEDSSCSEFRQALSCWDPAARARWGEAAARDQWRWLRTQDRDQWRWLRTQDRSLLVDGSPPWEPGRHWSNMCRLPRIRLRCCYQCHEMFVKGRSLGRWDAGDGGHSRLCFHCGLSNVQEQQRQEAVSLAGMHAVVTGCRHTVGYAVTLRLLRCGARVLGTSRFPGAALLNFSREPDFESWRGRLQLMACDFLQPTQQSSAYYAAVRGIEERMVQGVGAQAAAAGAWLAERGLQLNELGNLQEGPRATLWTERLRDASAADLAKSAWCVRGGTGGHAASAAACCGQRGIRPGGEGSKGGQRRMCFLINVTSTEHMDQRPTHAVTGMSKAAMETLWEKVALERCPGIAAYSADPGFVTTANLCAPRPACPGPSGVTNAARKPLTAADGAARVLHPLMAWAGGRLPDGVLLGVLVWKDFLPLRLIPAAKEALWALRMHPLAAGTRSGRSEAAAVGSGGGAGARGGPEMFLVLAGYKVSMTVGGTLRECGPFDSESTAQMVCDFIASAAAEEAQIAGGTSSCAQAAKHRRVHARFSNINMCLQALRKRDIWWHSAGALLLGAAIARQADLAQMILSREQAAAEEAWSGPGGWRLAHYAARHSAAAVLRLVQQAAHGLEDCCDAVGRYPIFYAARPDYGATVRLLAQPAPHTALIADRFGHCALAGALYRGSAAATNAMLAALPVAPAAATLPHEAVQGLTRAECFRASHYSTVVRSLLPVVQANCMLLALQRSLDAYEPAAQLLVDALLHYLPLTEQQWALVPAYTPGLGRAVHAVLTQAAGQAEQLAARLEAGDALRLRRALGALCLLRVQRQLGTELPPQLTNQILRLVE</sequence>
<dbReference type="InterPro" id="IPR036770">
    <property type="entry name" value="Ankyrin_rpt-contain_sf"/>
</dbReference>